<evidence type="ECO:0000259" key="1">
    <source>
        <dbReference type="PROSITE" id="PS50125"/>
    </source>
</evidence>
<feature type="domain" description="Guanylate cyclase" evidence="1">
    <location>
        <begin position="92"/>
        <end position="220"/>
    </location>
</feature>
<dbReference type="InterPro" id="IPR001054">
    <property type="entry name" value="A/G_cyclase"/>
</dbReference>
<dbReference type="SUPFAM" id="SSF55073">
    <property type="entry name" value="Nucleotide cyclase"/>
    <property type="match status" value="1"/>
</dbReference>
<dbReference type="EMBL" id="CP028989">
    <property type="protein sequence ID" value="UUO67677.1"/>
    <property type="molecule type" value="Genomic_DNA"/>
</dbReference>
<dbReference type="Pfam" id="PF00211">
    <property type="entry name" value="Guanylate_cyc"/>
    <property type="match status" value="1"/>
</dbReference>
<organism evidence="2 3">
    <name type="scientific">Bradyrhizobium betae</name>
    <dbReference type="NCBI Taxonomy" id="244734"/>
    <lineage>
        <taxon>Bacteria</taxon>
        <taxon>Pseudomonadati</taxon>
        <taxon>Pseudomonadota</taxon>
        <taxon>Alphaproteobacteria</taxon>
        <taxon>Hyphomicrobiales</taxon>
        <taxon>Nitrobacteraceae</taxon>
        <taxon>Bradyrhizobium</taxon>
    </lineage>
</organism>
<evidence type="ECO:0000313" key="2">
    <source>
        <dbReference type="EMBL" id="UUO67677.1"/>
    </source>
</evidence>
<dbReference type="PANTHER" id="PTHR43081">
    <property type="entry name" value="ADENYLATE CYCLASE, TERMINAL-DIFFERENTIATION SPECIFIC-RELATED"/>
    <property type="match status" value="1"/>
</dbReference>
<evidence type="ECO:0000313" key="3">
    <source>
        <dbReference type="Proteomes" id="UP001058872"/>
    </source>
</evidence>
<dbReference type="Proteomes" id="UP001058872">
    <property type="component" value="Chromosome"/>
</dbReference>
<reference evidence="2" key="1">
    <citation type="submission" date="2018-04" db="EMBL/GenBank/DDBJ databases">
        <title>Genomes of Endosymbiotic and Endophytic Bradyrhizobium Publication status.</title>
        <authorList>
            <person name="Guha S."/>
            <person name="Jorrin B."/>
            <person name="Sarkar M."/>
            <person name="Poole P.S."/>
            <person name="DasGupta M."/>
        </authorList>
    </citation>
    <scope>NUCLEOTIDE SEQUENCE</scope>
    <source>
        <strain evidence="2">WBOS16</strain>
    </source>
</reference>
<dbReference type="AlphaFoldDB" id="A0AAE9SSP0"/>
<dbReference type="Gene3D" id="3.30.70.1230">
    <property type="entry name" value="Nucleotide cyclase"/>
    <property type="match status" value="1"/>
</dbReference>
<dbReference type="InterPro" id="IPR029787">
    <property type="entry name" value="Nucleotide_cyclase"/>
</dbReference>
<dbReference type="InterPro" id="IPR050697">
    <property type="entry name" value="Adenylyl/Guanylyl_Cyclase_3/4"/>
</dbReference>
<accession>A0AAE9SSP0</accession>
<dbReference type="SMART" id="SM00044">
    <property type="entry name" value="CYCc"/>
    <property type="match status" value="1"/>
</dbReference>
<dbReference type="PANTHER" id="PTHR43081:SF1">
    <property type="entry name" value="ADENYLATE CYCLASE, TERMINAL-DIFFERENTIATION SPECIFIC"/>
    <property type="match status" value="1"/>
</dbReference>
<sequence>MSDPRDKQDRNAFWQQMLSGEHPSLRRGRAVMRMLSPTADKRCRLCCVGFDGFTAPALRLAGFRPWRRNPHICEQCETVLAKERGGAEIEIAMLYADVRGSTELAARIGPTGFAALMQRFFRVATDVFAETNAVVDKMVGDEVIGIFPPGISGSDYRRLAVKAGLALLRATGHDDPAGPWLSIGVGVHAGKTFVGSIGVEDGNYQFAALGDPMNFCARLVAAAKGGEMVVSPAVWDDASTGISAEQRSLRLKGYADPTKAYVATLSH</sequence>
<dbReference type="RefSeq" id="WP_257180053.1">
    <property type="nucleotide sequence ID" value="NZ_CP028989.1"/>
</dbReference>
<name>A0AAE9SSP0_9BRAD</name>
<proteinExistence type="predicted"/>
<dbReference type="GO" id="GO:0009190">
    <property type="term" value="P:cyclic nucleotide biosynthetic process"/>
    <property type="evidence" value="ECO:0007669"/>
    <property type="project" value="InterPro"/>
</dbReference>
<gene>
    <name evidence="2" type="ORF">DCM83_22345</name>
</gene>
<dbReference type="GO" id="GO:0004016">
    <property type="term" value="F:adenylate cyclase activity"/>
    <property type="evidence" value="ECO:0007669"/>
    <property type="project" value="UniProtKB-ARBA"/>
</dbReference>
<protein>
    <submittedName>
        <fullName evidence="2">Adenylate/guanylate cyclase domain-containing protein</fullName>
    </submittedName>
</protein>
<dbReference type="CDD" id="cd07302">
    <property type="entry name" value="CHD"/>
    <property type="match status" value="1"/>
</dbReference>
<dbReference type="GO" id="GO:0035556">
    <property type="term" value="P:intracellular signal transduction"/>
    <property type="evidence" value="ECO:0007669"/>
    <property type="project" value="InterPro"/>
</dbReference>
<dbReference type="PROSITE" id="PS50125">
    <property type="entry name" value="GUANYLATE_CYCLASE_2"/>
    <property type="match status" value="1"/>
</dbReference>